<protein>
    <submittedName>
        <fullName evidence="1">Uncharacterized protein</fullName>
    </submittedName>
</protein>
<comment type="caution">
    <text evidence="1">The sequence shown here is derived from an EMBL/GenBank/DDBJ whole genome shotgun (WGS) entry which is preliminary data.</text>
</comment>
<gene>
    <name evidence="1" type="ORF">PVAP13_1KG184500</name>
</gene>
<organism evidence="1 2">
    <name type="scientific">Panicum virgatum</name>
    <name type="common">Blackwell switchgrass</name>
    <dbReference type="NCBI Taxonomy" id="38727"/>
    <lineage>
        <taxon>Eukaryota</taxon>
        <taxon>Viridiplantae</taxon>
        <taxon>Streptophyta</taxon>
        <taxon>Embryophyta</taxon>
        <taxon>Tracheophyta</taxon>
        <taxon>Spermatophyta</taxon>
        <taxon>Magnoliopsida</taxon>
        <taxon>Liliopsida</taxon>
        <taxon>Poales</taxon>
        <taxon>Poaceae</taxon>
        <taxon>PACMAD clade</taxon>
        <taxon>Panicoideae</taxon>
        <taxon>Panicodae</taxon>
        <taxon>Paniceae</taxon>
        <taxon>Panicinae</taxon>
        <taxon>Panicum</taxon>
        <taxon>Panicum sect. Hiantes</taxon>
    </lineage>
</organism>
<accession>A0A8T0XIU7</accession>
<dbReference type="Proteomes" id="UP000823388">
    <property type="component" value="Chromosome 1K"/>
</dbReference>
<dbReference type="PANTHER" id="PTHR35128:SF5">
    <property type="entry name" value="OS02G0230200 PROTEIN"/>
    <property type="match status" value="1"/>
</dbReference>
<sequence length="364" mass="38971">MTCEMHAVLAGIPQSLRPAVLIASACALLLLATALLLPRAAPPAPPLTTGAAADADAAVRLDARVARRSGNELLWQLPPASTPLRAALFAAPGCTIRATDFFDASPGCPRCAGLPEERRFTRAALARGYAVLSVSSRAECWSLDAAGGGEEEGGGSELAAVESIIKWWTGEEFPQLAGLPLVGIGASSDGYFLSALAARVRFSSVAVMIAEGVYGAMADIPAGYPPALFVHMPKDAESAGLVAGSMRKLKAKRVDVREIRCDDFAVSAEVLAERVPGLTRAVADALVDVLRRKGFVDDKGFLKKDGRSTPWKKAAEEAKVLPERFNLERHVNEELNVAYAYHEFTSLKNTEIFEWFESHMKHKD</sequence>
<evidence type="ECO:0000313" key="2">
    <source>
        <dbReference type="Proteomes" id="UP000823388"/>
    </source>
</evidence>
<proteinExistence type="predicted"/>
<name>A0A8T0XIU7_PANVG</name>
<dbReference type="EMBL" id="CM029037">
    <property type="protein sequence ID" value="KAG2657254.1"/>
    <property type="molecule type" value="Genomic_DNA"/>
</dbReference>
<dbReference type="AlphaFoldDB" id="A0A8T0XIU7"/>
<evidence type="ECO:0000313" key="1">
    <source>
        <dbReference type="EMBL" id="KAG2657254.1"/>
    </source>
</evidence>
<reference evidence="1" key="1">
    <citation type="submission" date="2020-05" db="EMBL/GenBank/DDBJ databases">
        <title>WGS assembly of Panicum virgatum.</title>
        <authorList>
            <person name="Lovell J.T."/>
            <person name="Jenkins J."/>
            <person name="Shu S."/>
            <person name="Juenger T.E."/>
            <person name="Schmutz J."/>
        </authorList>
    </citation>
    <scope>NUCLEOTIDE SEQUENCE</scope>
    <source>
        <strain evidence="1">AP13</strain>
    </source>
</reference>
<dbReference type="OrthoDB" id="10022521at2759"/>
<dbReference type="PANTHER" id="PTHR35128">
    <property type="entry name" value="SECRETION-REGULATING GUANINE NUCLEOTIDE EXCHANGE FACTOR"/>
    <property type="match status" value="1"/>
</dbReference>
<keyword evidence="2" id="KW-1185">Reference proteome</keyword>